<keyword evidence="1" id="KW-0175">Coiled coil</keyword>
<dbReference type="EMBL" id="ASPP01009011">
    <property type="protein sequence ID" value="ETO24720.1"/>
    <property type="molecule type" value="Genomic_DNA"/>
</dbReference>
<evidence type="ECO:0000256" key="2">
    <source>
        <dbReference type="SAM" id="MobiDB-lite"/>
    </source>
</evidence>
<gene>
    <name evidence="3" type="ORF">RFI_12436</name>
</gene>
<evidence type="ECO:0000313" key="3">
    <source>
        <dbReference type="EMBL" id="ETO24720.1"/>
    </source>
</evidence>
<feature type="region of interest" description="Disordered" evidence="2">
    <location>
        <begin position="329"/>
        <end position="404"/>
    </location>
</feature>
<feature type="coiled-coil region" evidence="1">
    <location>
        <begin position="239"/>
        <end position="266"/>
    </location>
</feature>
<reference evidence="3 4" key="1">
    <citation type="journal article" date="2013" name="Curr. Biol.">
        <title>The Genome of the Foraminiferan Reticulomyxa filosa.</title>
        <authorList>
            <person name="Glockner G."/>
            <person name="Hulsmann N."/>
            <person name="Schleicher M."/>
            <person name="Noegel A.A."/>
            <person name="Eichinger L."/>
            <person name="Gallinger C."/>
            <person name="Pawlowski J."/>
            <person name="Sierra R."/>
            <person name="Euteneuer U."/>
            <person name="Pillet L."/>
            <person name="Moustafa A."/>
            <person name="Platzer M."/>
            <person name="Groth M."/>
            <person name="Szafranski K."/>
            <person name="Schliwa M."/>
        </authorList>
    </citation>
    <scope>NUCLEOTIDE SEQUENCE [LARGE SCALE GENOMIC DNA]</scope>
</reference>
<feature type="compositionally biased region" description="Polar residues" evidence="2">
    <location>
        <begin position="373"/>
        <end position="385"/>
    </location>
</feature>
<keyword evidence="4" id="KW-1185">Reference proteome</keyword>
<dbReference type="AlphaFoldDB" id="X6NEG6"/>
<sequence>MYILLGHQEVNRLSFNLNEKTLALADASSKYDALLQEKGQSNSLCGQMVLDPPFLKMKGLLEKNEAMAGQIQSLKESIQSQEDQLTKNSEALDKKPIYVLGCFFNLKVLSNCNKHKAILSNAVSAFFVVVCIEGEKNNTQKTDIFFKWKKWNTVEFEGVDVILKDLEELVKMEQMESDKTETTPPPTIDDENSPQLENKVSIEEKKHNLLPFLPFTVCYLVMLQGFKSTLNLIHFFCGCMKENEQIEELSNEETQTNNQIETEEHNQAVKNHYSNETKIVIQLNYKTDDIIASEVKIETFEEPLTFSKEETRPVHKCDPVMHELIAFPSPLRPAHSTEENKSETPNVEQNILPPESAYSPELETLPKKRSLSMLETTEIHTPSPHSENDHSTPHSKRRKTLSSD</sequence>
<feature type="coiled-coil region" evidence="1">
    <location>
        <begin position="17"/>
        <end position="95"/>
    </location>
</feature>
<comment type="caution">
    <text evidence="3">The sequence shown here is derived from an EMBL/GenBank/DDBJ whole genome shotgun (WGS) entry which is preliminary data.</text>
</comment>
<evidence type="ECO:0000256" key="1">
    <source>
        <dbReference type="SAM" id="Coils"/>
    </source>
</evidence>
<organism evidence="3 4">
    <name type="scientific">Reticulomyxa filosa</name>
    <dbReference type="NCBI Taxonomy" id="46433"/>
    <lineage>
        <taxon>Eukaryota</taxon>
        <taxon>Sar</taxon>
        <taxon>Rhizaria</taxon>
        <taxon>Retaria</taxon>
        <taxon>Foraminifera</taxon>
        <taxon>Monothalamids</taxon>
        <taxon>Reticulomyxidae</taxon>
        <taxon>Reticulomyxa</taxon>
    </lineage>
</organism>
<evidence type="ECO:0000313" key="4">
    <source>
        <dbReference type="Proteomes" id="UP000023152"/>
    </source>
</evidence>
<name>X6NEG6_RETFI</name>
<feature type="compositionally biased region" description="Basic residues" evidence="2">
    <location>
        <begin position="393"/>
        <end position="404"/>
    </location>
</feature>
<dbReference type="Proteomes" id="UP000023152">
    <property type="component" value="Unassembled WGS sequence"/>
</dbReference>
<protein>
    <submittedName>
        <fullName evidence="3">Uncharacterized protein</fullName>
    </submittedName>
</protein>
<accession>X6NEG6</accession>
<proteinExistence type="predicted"/>